<feature type="region of interest" description="Disordered" evidence="1">
    <location>
        <begin position="1"/>
        <end position="72"/>
    </location>
</feature>
<feature type="compositionally biased region" description="Low complexity" evidence="1">
    <location>
        <begin position="50"/>
        <end position="66"/>
    </location>
</feature>
<dbReference type="SMART" id="SM00256">
    <property type="entry name" value="FBOX"/>
    <property type="match status" value="1"/>
</dbReference>
<dbReference type="Pfam" id="PF00646">
    <property type="entry name" value="F-box"/>
    <property type="match status" value="1"/>
</dbReference>
<dbReference type="PROSITE" id="PS50181">
    <property type="entry name" value="FBOX"/>
    <property type="match status" value="1"/>
</dbReference>
<accession>A0A5K1JSJ9</accession>
<dbReference type="InterPro" id="IPR001810">
    <property type="entry name" value="F-box_dom"/>
</dbReference>
<sequence>MSSSAAGPLRRSSRLRNKENTPNLVAVPVRGSEEEKSLGPPTKRRRKNTSKSSPTTTSALLKSASARGKRKSLSKLPDMPLDILYEVFAHLHPYDLLHLARTTKAFRSLLMSRSSITLWRQSIATVPDLPECPPDLTEPAYANLLFDPHCHFCVKARVMTVMWTCRLRCCKPCLKDNFAELIDVFLAVGPKPIKPGAMLPAEQINNRLFFPKSKLQELLKSIAECDGDVTKLKALEEQHIQLMTDQERSAELLEDWQAKQNHKRALEKLDLRVRRQTQCVHLFLPVSDFPLTVD</sequence>
<evidence type="ECO:0000313" key="3">
    <source>
        <dbReference type="EMBL" id="VWO94846.1"/>
    </source>
</evidence>
<proteinExistence type="predicted"/>
<organism evidence="3">
    <name type="scientific">Ganoderma boninense</name>
    <dbReference type="NCBI Taxonomy" id="34458"/>
    <lineage>
        <taxon>Eukaryota</taxon>
        <taxon>Fungi</taxon>
        <taxon>Dikarya</taxon>
        <taxon>Basidiomycota</taxon>
        <taxon>Agaricomycotina</taxon>
        <taxon>Agaricomycetes</taxon>
        <taxon>Polyporales</taxon>
        <taxon>Polyporaceae</taxon>
        <taxon>Ganoderma</taxon>
    </lineage>
</organism>
<evidence type="ECO:0000259" key="2">
    <source>
        <dbReference type="PROSITE" id="PS50181"/>
    </source>
</evidence>
<dbReference type="SUPFAM" id="SSF81383">
    <property type="entry name" value="F-box domain"/>
    <property type="match status" value="1"/>
</dbReference>
<feature type="domain" description="F-box" evidence="2">
    <location>
        <begin position="73"/>
        <end position="122"/>
    </location>
</feature>
<dbReference type="CDD" id="cd09917">
    <property type="entry name" value="F-box_SF"/>
    <property type="match status" value="1"/>
</dbReference>
<gene>
    <name evidence="3" type="primary">Q4WYT1</name>
</gene>
<dbReference type="InterPro" id="IPR036047">
    <property type="entry name" value="F-box-like_dom_sf"/>
</dbReference>
<dbReference type="EMBL" id="LR724278">
    <property type="protein sequence ID" value="VWO94846.1"/>
    <property type="molecule type" value="Genomic_DNA"/>
</dbReference>
<reference evidence="3" key="1">
    <citation type="submission" date="2019-10" db="EMBL/GenBank/DDBJ databases">
        <authorList>
            <person name="Nor Muhammad N."/>
        </authorList>
    </citation>
    <scope>NUCLEOTIDE SEQUENCE</scope>
</reference>
<dbReference type="AlphaFoldDB" id="A0A5K1JSJ9"/>
<protein>
    <submittedName>
        <fullName evidence="3">F-box domain protein</fullName>
    </submittedName>
</protein>
<name>A0A5K1JSJ9_9APHY</name>
<evidence type="ECO:0000256" key="1">
    <source>
        <dbReference type="SAM" id="MobiDB-lite"/>
    </source>
</evidence>